<comment type="caution">
    <text evidence="2">The sequence shown here is derived from an EMBL/GenBank/DDBJ whole genome shotgun (WGS) entry which is preliminary data.</text>
</comment>
<proteinExistence type="predicted"/>
<gene>
    <name evidence="2" type="ORF">I4Q42_01505</name>
</gene>
<evidence type="ECO:0000259" key="1">
    <source>
        <dbReference type="Pfam" id="PF09588"/>
    </source>
</evidence>
<dbReference type="RefSeq" id="WP_198574294.1">
    <property type="nucleotide sequence ID" value="NZ_JADWOX010000001.1"/>
</dbReference>
<dbReference type="InterPro" id="IPR019080">
    <property type="entry name" value="YqaJ_viral_recombinase"/>
</dbReference>
<dbReference type="PANTHER" id="PTHR46609">
    <property type="entry name" value="EXONUCLEASE, PHAGE-TYPE/RECB, C-TERMINAL DOMAIN-CONTAINING PROTEIN"/>
    <property type="match status" value="1"/>
</dbReference>
<feature type="domain" description="YqaJ viral recombinase" evidence="1">
    <location>
        <begin position="18"/>
        <end position="156"/>
    </location>
</feature>
<evidence type="ECO:0000313" key="3">
    <source>
        <dbReference type="Proteomes" id="UP000639859"/>
    </source>
</evidence>
<dbReference type="EMBL" id="JADWOX010000001">
    <property type="protein sequence ID" value="MBI1682338.1"/>
    <property type="molecule type" value="Genomic_DNA"/>
</dbReference>
<name>A0ABS0SS04_9CAUL</name>
<keyword evidence="3" id="KW-1185">Reference proteome</keyword>
<dbReference type="PANTHER" id="PTHR46609:SF6">
    <property type="entry name" value="EXONUCLEASE, PHAGE-TYPE_RECB, C-TERMINAL DOMAIN-CONTAINING PROTEIN-RELATED"/>
    <property type="match status" value="1"/>
</dbReference>
<dbReference type="Pfam" id="PF09588">
    <property type="entry name" value="YqaJ"/>
    <property type="match status" value="1"/>
</dbReference>
<organism evidence="2 3">
    <name type="scientific">Caulobacter hibisci</name>
    <dbReference type="NCBI Taxonomy" id="2035993"/>
    <lineage>
        <taxon>Bacteria</taxon>
        <taxon>Pseudomonadati</taxon>
        <taxon>Pseudomonadota</taxon>
        <taxon>Alphaproteobacteria</taxon>
        <taxon>Caulobacterales</taxon>
        <taxon>Caulobacteraceae</taxon>
        <taxon>Caulobacter</taxon>
    </lineage>
</organism>
<dbReference type="Proteomes" id="UP000639859">
    <property type="component" value="Unassembled WGS sequence"/>
</dbReference>
<accession>A0ABS0SS04</accession>
<protein>
    <submittedName>
        <fullName evidence="2">YqaJ viral recombinase family protein</fullName>
    </submittedName>
</protein>
<dbReference type="SUPFAM" id="SSF52980">
    <property type="entry name" value="Restriction endonuclease-like"/>
    <property type="match status" value="1"/>
</dbReference>
<reference evidence="2 3" key="1">
    <citation type="submission" date="2020-11" db="EMBL/GenBank/DDBJ databases">
        <title>genome sequence of strain KACC 18849.</title>
        <authorList>
            <person name="Gao J."/>
            <person name="Zhang X."/>
        </authorList>
    </citation>
    <scope>NUCLEOTIDE SEQUENCE [LARGE SCALE GENOMIC DNA]</scope>
    <source>
        <strain evidence="2 3">KACC 18849</strain>
    </source>
</reference>
<dbReference type="InterPro" id="IPR051703">
    <property type="entry name" value="NF-kappa-B_Signaling_Reg"/>
</dbReference>
<dbReference type="Gene3D" id="3.90.320.10">
    <property type="match status" value="1"/>
</dbReference>
<dbReference type="CDD" id="cd22343">
    <property type="entry name" value="PDDEXK_lambda_exonuclease-like"/>
    <property type="match status" value="1"/>
</dbReference>
<dbReference type="InterPro" id="IPR011604">
    <property type="entry name" value="PDDEXK-like_dom_sf"/>
</dbReference>
<evidence type="ECO:0000313" key="2">
    <source>
        <dbReference type="EMBL" id="MBI1682338.1"/>
    </source>
</evidence>
<sequence>MAEITALRIIDCDQGTPEWLEARRGLPTASMFKDIMSPGRGAAPSKQRRTYMLKLAAEIISGEPTEGFSTVHTERGHEQEAEAREWYAFKHDVDPQQVGLIVNGVAGYSPDSLIGAPGALEIKTKLGFMAIDAILNDEFLDEHKPQCQGGLWVAKREWIDLTVWSRGIPPFVKRAERDEVYIVKLERAVVEFTEELAEMVAKVRAYGLPKISEAA</sequence>
<dbReference type="InterPro" id="IPR011335">
    <property type="entry name" value="Restrct_endonuc-II-like"/>
</dbReference>